<evidence type="ECO:0000313" key="2">
    <source>
        <dbReference type="Proteomes" id="UP001056635"/>
    </source>
</evidence>
<dbReference type="PANTHER" id="PTHR36152">
    <property type="entry name" value="CYTOPLASMIC PROTEIN-RELATED"/>
    <property type="match status" value="1"/>
</dbReference>
<dbReference type="RefSeq" id="WP_249894256.1">
    <property type="nucleotide sequence ID" value="NZ_CP082904.1"/>
</dbReference>
<sequence length="149" mass="16431">MESIFLKIDGISGESKDAAHQGWIDVKSYSWGVRRTAGTGPGKASYRNLAAHCYIDKATSAALLFASNGNLIKKVQLSLCKSGNGMIESCRVTLENVIISEVTFEEVNRIMYVFQADRVKFQYWEQTAAGLTGAESRMGWDIKNSSSCF</sequence>
<dbReference type="Proteomes" id="UP001056635">
    <property type="component" value="Chromosome"/>
</dbReference>
<dbReference type="SUPFAM" id="SSF141452">
    <property type="entry name" value="Hcp1-like"/>
    <property type="match status" value="1"/>
</dbReference>
<evidence type="ECO:0000313" key="1">
    <source>
        <dbReference type="EMBL" id="UQY45703.1"/>
    </source>
</evidence>
<dbReference type="Pfam" id="PF05638">
    <property type="entry name" value="T6SS_HCP"/>
    <property type="match status" value="1"/>
</dbReference>
<dbReference type="PANTHER" id="PTHR36152:SF5">
    <property type="entry name" value="PROTEIN HCP1"/>
    <property type="match status" value="1"/>
</dbReference>
<dbReference type="Gene3D" id="2.30.110.20">
    <property type="entry name" value="Hcp1-like"/>
    <property type="match status" value="1"/>
</dbReference>
<name>A0ABY4RB87_9GAMM</name>
<accession>A0ABY4RB87</accession>
<dbReference type="InterPro" id="IPR053165">
    <property type="entry name" value="HSI-I_assembly_Hcp1"/>
</dbReference>
<keyword evidence="2" id="KW-1185">Reference proteome</keyword>
<protein>
    <submittedName>
        <fullName evidence="1">Type VI secretion system tube protein Hcp</fullName>
    </submittedName>
</protein>
<dbReference type="InterPro" id="IPR036624">
    <property type="entry name" value="Hcp1-lik_sf"/>
</dbReference>
<proteinExistence type="predicted"/>
<reference evidence="1" key="1">
    <citation type="submission" date="2021-09" db="EMBL/GenBank/DDBJ databases">
        <title>First case of bloodstream infection caused by Mixta hanseatica sp. nov., a member of the Erwiniaceae family.</title>
        <authorList>
            <person name="Both A."/>
            <person name="Huang J."/>
            <person name="Wenzel P."/>
            <person name="Aepfelbacher M."/>
            <person name="Rohde H."/>
            <person name="Christner M."/>
            <person name="Hentschke M."/>
        </authorList>
    </citation>
    <scope>NUCLEOTIDE SEQUENCE</scope>
    <source>
        <strain evidence="1">X22927</strain>
    </source>
</reference>
<dbReference type="InterPro" id="IPR008514">
    <property type="entry name" value="T6SS_Hcp"/>
</dbReference>
<organism evidence="1 2">
    <name type="scientific">Mixta hanseatica</name>
    <dbReference type="NCBI Taxonomy" id="2872648"/>
    <lineage>
        <taxon>Bacteria</taxon>
        <taxon>Pseudomonadati</taxon>
        <taxon>Pseudomonadota</taxon>
        <taxon>Gammaproteobacteria</taxon>
        <taxon>Enterobacterales</taxon>
        <taxon>Erwiniaceae</taxon>
        <taxon>Mixta</taxon>
    </lineage>
</organism>
<gene>
    <name evidence="1" type="ORF">K6958_08655</name>
</gene>
<dbReference type="EMBL" id="CP082904">
    <property type="protein sequence ID" value="UQY45703.1"/>
    <property type="molecule type" value="Genomic_DNA"/>
</dbReference>